<sequence>MIFKKCNRPNSRRPQITLKASLLRRRVPFLCFVSYSVFNCNPHFSDDAKAGDLLYPPLFILLLPINTTTTTRKVHTFLSSTNLPFKTDPNLNPILLLHDSVKIKPPRSENTRIQSRRRTPPRSHNIESKPVRRSRNGPIPNRRRFNDPNSVKDPPEAPIRGKNGL</sequence>
<organism evidence="2">
    <name type="scientific">Brassica cretica</name>
    <name type="common">Mustard</name>
    <dbReference type="NCBI Taxonomy" id="69181"/>
    <lineage>
        <taxon>Eukaryota</taxon>
        <taxon>Viridiplantae</taxon>
        <taxon>Streptophyta</taxon>
        <taxon>Embryophyta</taxon>
        <taxon>Tracheophyta</taxon>
        <taxon>Spermatophyta</taxon>
        <taxon>Magnoliopsida</taxon>
        <taxon>eudicotyledons</taxon>
        <taxon>Gunneridae</taxon>
        <taxon>Pentapetalae</taxon>
        <taxon>rosids</taxon>
        <taxon>malvids</taxon>
        <taxon>Brassicales</taxon>
        <taxon>Brassicaceae</taxon>
        <taxon>Brassiceae</taxon>
        <taxon>Brassica</taxon>
    </lineage>
</organism>
<gene>
    <name evidence="2" type="ORF">F2Q70_00045366</name>
</gene>
<dbReference type="EMBL" id="QGKY02000164">
    <property type="protein sequence ID" value="KAF2592319.1"/>
    <property type="molecule type" value="Genomic_DNA"/>
</dbReference>
<proteinExistence type="predicted"/>
<comment type="caution">
    <text evidence="2">The sequence shown here is derived from an EMBL/GenBank/DDBJ whole genome shotgun (WGS) entry which is preliminary data.</text>
</comment>
<feature type="region of interest" description="Disordered" evidence="1">
    <location>
        <begin position="105"/>
        <end position="165"/>
    </location>
</feature>
<accession>A0A8S9KDJ0</accession>
<dbReference type="AlphaFoldDB" id="A0A8S9KDJ0"/>
<evidence type="ECO:0000256" key="1">
    <source>
        <dbReference type="SAM" id="MobiDB-lite"/>
    </source>
</evidence>
<reference evidence="2" key="1">
    <citation type="submission" date="2019-12" db="EMBL/GenBank/DDBJ databases">
        <title>Genome sequencing and annotation of Brassica cretica.</title>
        <authorList>
            <person name="Studholme D.J."/>
            <person name="Sarris P.F."/>
        </authorList>
    </citation>
    <scope>NUCLEOTIDE SEQUENCE</scope>
    <source>
        <strain evidence="2">PFS-102/07</strain>
        <tissue evidence="2">Leaf</tissue>
    </source>
</reference>
<name>A0A8S9KDJ0_BRACR</name>
<evidence type="ECO:0000313" key="2">
    <source>
        <dbReference type="EMBL" id="KAF2592319.1"/>
    </source>
</evidence>
<protein>
    <submittedName>
        <fullName evidence="2">Uncharacterized protein</fullName>
    </submittedName>
</protein>